<organism evidence="2 3">
    <name type="scientific">Methylobacterium oryzae CBMB20</name>
    <dbReference type="NCBI Taxonomy" id="693986"/>
    <lineage>
        <taxon>Bacteria</taxon>
        <taxon>Pseudomonadati</taxon>
        <taxon>Pseudomonadota</taxon>
        <taxon>Alphaproteobacteria</taxon>
        <taxon>Hyphomicrobiales</taxon>
        <taxon>Methylobacteriaceae</taxon>
        <taxon>Methylobacterium</taxon>
    </lineage>
</organism>
<evidence type="ECO:0000313" key="2">
    <source>
        <dbReference type="EMBL" id="AIQ90213.1"/>
    </source>
</evidence>
<keyword evidence="2" id="KW-0456">Lyase</keyword>
<name>A0A089NWJ7_9HYPH</name>
<gene>
    <name evidence="2" type="ORF">MOC_2458</name>
</gene>
<dbReference type="KEGG" id="mor:MOC_2458"/>
<evidence type="ECO:0000259" key="1">
    <source>
        <dbReference type="Pfam" id="PF02602"/>
    </source>
</evidence>
<dbReference type="EC" id="4.2.1.75" evidence="2"/>
<dbReference type="Pfam" id="PF02602">
    <property type="entry name" value="HEM4"/>
    <property type="match status" value="1"/>
</dbReference>
<dbReference type="GO" id="GO:0033014">
    <property type="term" value="P:tetrapyrrole biosynthetic process"/>
    <property type="evidence" value="ECO:0007669"/>
    <property type="project" value="InterPro"/>
</dbReference>
<dbReference type="eggNOG" id="COG1587">
    <property type="taxonomic scope" value="Bacteria"/>
</dbReference>
<evidence type="ECO:0000313" key="3">
    <source>
        <dbReference type="Proteomes" id="UP000029492"/>
    </source>
</evidence>
<dbReference type="SUPFAM" id="SSF69618">
    <property type="entry name" value="HemD-like"/>
    <property type="match status" value="1"/>
</dbReference>
<dbReference type="AlphaFoldDB" id="A0A089NWJ7"/>
<dbReference type="Gene3D" id="3.40.50.10090">
    <property type="match status" value="2"/>
</dbReference>
<dbReference type="RefSeq" id="WP_043757278.1">
    <property type="nucleotide sequence ID" value="NZ_CP003811.1"/>
</dbReference>
<accession>A0A089NWJ7</accession>
<proteinExistence type="predicted"/>
<dbReference type="InterPro" id="IPR036108">
    <property type="entry name" value="4pyrrol_syn_uPrphyn_synt_sf"/>
</dbReference>
<dbReference type="EMBL" id="CP003811">
    <property type="protein sequence ID" value="AIQ90213.1"/>
    <property type="molecule type" value="Genomic_DNA"/>
</dbReference>
<sequence>MRVWVARPEPGATRTGAALAAQGHAPLVAPVLAVRPTAAAPPAGPFAALLLTSANAVPAIRDAPPLRGLPVFAVGARTAALARAAGLGPVREGPGDAAGLAALVADALAPGESLLHATGAERKPEPAATLMAAGFRITTFVAYRAEALRTLPQAVGLELAAGRLEAALHYSRRSAAVALALADGSGHGGAFRRLGHYCLSSDVAAPLEAAGVPVHFVATRPREADLLDALAPPPG</sequence>
<dbReference type="GO" id="GO:0004852">
    <property type="term" value="F:uroporphyrinogen-III synthase activity"/>
    <property type="evidence" value="ECO:0007669"/>
    <property type="project" value="UniProtKB-EC"/>
</dbReference>
<dbReference type="STRING" id="693986.MOC_2458"/>
<dbReference type="Proteomes" id="UP000029492">
    <property type="component" value="Chromosome"/>
</dbReference>
<dbReference type="InterPro" id="IPR003754">
    <property type="entry name" value="4pyrrol_synth_uPrphyn_synth"/>
</dbReference>
<feature type="domain" description="Tetrapyrrole biosynthesis uroporphyrinogen III synthase" evidence="1">
    <location>
        <begin position="17"/>
        <end position="227"/>
    </location>
</feature>
<reference evidence="2 3" key="1">
    <citation type="journal article" date="2014" name="PLoS ONE">
        <title>Genome Information of Methylobacterium oryzae, a Plant-Probiotic Methylotroph in the Phyllosphere.</title>
        <authorList>
            <person name="Kwak M.J."/>
            <person name="Jeong H."/>
            <person name="Madhaiyan M."/>
            <person name="Lee Y."/>
            <person name="Sa T.M."/>
            <person name="Oh T.K."/>
            <person name="Kim J.F."/>
        </authorList>
    </citation>
    <scope>NUCLEOTIDE SEQUENCE [LARGE SCALE GENOMIC DNA]</scope>
    <source>
        <strain evidence="2 3">CBMB20</strain>
    </source>
</reference>
<keyword evidence="3" id="KW-1185">Reference proteome</keyword>
<protein>
    <submittedName>
        <fullName evidence="2">Uroporphyrinogen III synthase HEM4</fullName>
        <ecNumber evidence="2">4.2.1.75</ecNumber>
    </submittedName>
</protein>
<dbReference type="HOGENOM" id="CLU_011276_10_2_5"/>